<comment type="caution">
    <text evidence="6">The sequence shown here is derived from an EMBL/GenBank/DDBJ whole genome shotgun (WGS) entry which is preliminary data.</text>
</comment>
<evidence type="ECO:0000256" key="2">
    <source>
        <dbReference type="ARBA" id="ARBA00023125"/>
    </source>
</evidence>
<dbReference type="PANTHER" id="PTHR24567">
    <property type="entry name" value="CRP FAMILY TRANSCRIPTIONAL REGULATORY PROTEIN"/>
    <property type="match status" value="1"/>
</dbReference>
<dbReference type="InterPro" id="IPR014710">
    <property type="entry name" value="RmlC-like_jellyroll"/>
</dbReference>
<dbReference type="InterPro" id="IPR050397">
    <property type="entry name" value="Env_Response_Regulators"/>
</dbReference>
<dbReference type="InterPro" id="IPR018490">
    <property type="entry name" value="cNMP-bd_dom_sf"/>
</dbReference>
<dbReference type="InterPro" id="IPR012318">
    <property type="entry name" value="HTH_CRP"/>
</dbReference>
<dbReference type="InterPro" id="IPR036388">
    <property type="entry name" value="WH-like_DNA-bd_sf"/>
</dbReference>
<dbReference type="InterPro" id="IPR036390">
    <property type="entry name" value="WH_DNA-bd_sf"/>
</dbReference>
<gene>
    <name evidence="6" type="ORF">OE749_00030</name>
</gene>
<feature type="domain" description="HTH crp-type" evidence="5">
    <location>
        <begin position="154"/>
        <end position="227"/>
    </location>
</feature>
<dbReference type="SUPFAM" id="SSF51206">
    <property type="entry name" value="cAMP-binding domain-like"/>
    <property type="match status" value="1"/>
</dbReference>
<dbReference type="PANTHER" id="PTHR24567:SF74">
    <property type="entry name" value="HTH-TYPE TRANSCRIPTIONAL REGULATOR ARCR"/>
    <property type="match status" value="1"/>
</dbReference>
<dbReference type="Pfam" id="PF00027">
    <property type="entry name" value="cNMP_binding"/>
    <property type="match status" value="1"/>
</dbReference>
<evidence type="ECO:0000313" key="7">
    <source>
        <dbReference type="Proteomes" id="UP001652504"/>
    </source>
</evidence>
<dbReference type="Gene3D" id="1.10.10.10">
    <property type="entry name" value="Winged helix-like DNA-binding domain superfamily/Winged helix DNA-binding domain"/>
    <property type="match status" value="1"/>
</dbReference>
<dbReference type="CDD" id="cd00038">
    <property type="entry name" value="CAP_ED"/>
    <property type="match status" value="1"/>
</dbReference>
<dbReference type="SMART" id="SM00100">
    <property type="entry name" value="cNMP"/>
    <property type="match status" value="1"/>
</dbReference>
<evidence type="ECO:0000256" key="3">
    <source>
        <dbReference type="ARBA" id="ARBA00023163"/>
    </source>
</evidence>
<dbReference type="PROSITE" id="PS51063">
    <property type="entry name" value="HTH_CRP_2"/>
    <property type="match status" value="1"/>
</dbReference>
<organism evidence="6 7">
    <name type="scientific">Fluctibacter corallii</name>
    <dbReference type="NCBI Taxonomy" id="2984329"/>
    <lineage>
        <taxon>Bacteria</taxon>
        <taxon>Pseudomonadati</taxon>
        <taxon>Pseudomonadota</taxon>
        <taxon>Gammaproteobacteria</taxon>
        <taxon>Alteromonadales</taxon>
        <taxon>Alteromonadaceae</taxon>
        <taxon>Fluctibacter</taxon>
    </lineage>
</organism>
<evidence type="ECO:0000259" key="4">
    <source>
        <dbReference type="PROSITE" id="PS50042"/>
    </source>
</evidence>
<dbReference type="Pfam" id="PF13545">
    <property type="entry name" value="HTH_Crp_2"/>
    <property type="match status" value="1"/>
</dbReference>
<keyword evidence="3" id="KW-0804">Transcription</keyword>
<proteinExistence type="predicted"/>
<keyword evidence="2" id="KW-0238">DNA-binding</keyword>
<accession>A0ABT3A3V2</accession>
<sequence>MQNASPNIPHILTLLKHNAWFSSIPAHLANALISAGKQRALPKGQRLHGKGEEAEGLYCLLKGRIRVSNVNRDGREMVLTWLEPGSWFGEISMFDSLPRTHNSFADETCDILVITQTRFHDLLEQHPALYPYFAQLLCARIRATFSLIDESGGLPLKGRLAKRLLMLSNGFTRQQTPQAIKPIHISQDDLAHMLNTSRQTINQLLGELEHDNVLSRGYGKITILAPETLVNFAAM</sequence>
<dbReference type="SUPFAM" id="SSF46785">
    <property type="entry name" value="Winged helix' DNA-binding domain"/>
    <property type="match status" value="1"/>
</dbReference>
<dbReference type="Gene3D" id="2.60.120.10">
    <property type="entry name" value="Jelly Rolls"/>
    <property type="match status" value="1"/>
</dbReference>
<evidence type="ECO:0000313" key="6">
    <source>
        <dbReference type="EMBL" id="MCV2883081.1"/>
    </source>
</evidence>
<keyword evidence="7" id="KW-1185">Reference proteome</keyword>
<dbReference type="SMART" id="SM00419">
    <property type="entry name" value="HTH_CRP"/>
    <property type="match status" value="1"/>
</dbReference>
<name>A0ABT3A3V2_9ALTE</name>
<evidence type="ECO:0000259" key="5">
    <source>
        <dbReference type="PROSITE" id="PS51063"/>
    </source>
</evidence>
<reference evidence="6 7" key="1">
    <citation type="submission" date="2022-10" db="EMBL/GenBank/DDBJ databases">
        <title>Aestuariibacter sp. AA17 isolated from Montipora capitata coral fragment.</title>
        <authorList>
            <person name="Emsley S.A."/>
            <person name="Pfannmuller K.M."/>
            <person name="Loughran R.M."/>
            <person name="Shlafstein M."/>
            <person name="Papke E."/>
            <person name="Saw J.H."/>
            <person name="Ushijima B."/>
            <person name="Videau P."/>
        </authorList>
    </citation>
    <scope>NUCLEOTIDE SEQUENCE [LARGE SCALE GENOMIC DNA]</scope>
    <source>
        <strain evidence="6 7">AA17</strain>
    </source>
</reference>
<dbReference type="Proteomes" id="UP001652504">
    <property type="component" value="Unassembled WGS sequence"/>
</dbReference>
<dbReference type="PROSITE" id="PS50042">
    <property type="entry name" value="CNMP_BINDING_3"/>
    <property type="match status" value="1"/>
</dbReference>
<keyword evidence="1" id="KW-0805">Transcription regulation</keyword>
<protein>
    <submittedName>
        <fullName evidence="6">Crp/Fnr family transcriptional regulator</fullName>
    </submittedName>
</protein>
<dbReference type="RefSeq" id="WP_263710290.1">
    <property type="nucleotide sequence ID" value="NZ_JAOWKX010000001.1"/>
</dbReference>
<dbReference type="InterPro" id="IPR000595">
    <property type="entry name" value="cNMP-bd_dom"/>
</dbReference>
<evidence type="ECO:0000256" key="1">
    <source>
        <dbReference type="ARBA" id="ARBA00023015"/>
    </source>
</evidence>
<dbReference type="EMBL" id="JAOWKX010000001">
    <property type="protein sequence ID" value="MCV2883081.1"/>
    <property type="molecule type" value="Genomic_DNA"/>
</dbReference>
<feature type="domain" description="Cyclic nucleotide-binding" evidence="4">
    <location>
        <begin position="20"/>
        <end position="123"/>
    </location>
</feature>